<name>A0A1F7UM89_9BACT</name>
<organism evidence="1 2">
    <name type="scientific">Candidatus Uhrbacteria bacterium RIFCSPHIGHO2_12_FULL_60_25</name>
    <dbReference type="NCBI Taxonomy" id="1802399"/>
    <lineage>
        <taxon>Bacteria</taxon>
        <taxon>Candidatus Uhriibacteriota</taxon>
    </lineage>
</organism>
<protein>
    <submittedName>
        <fullName evidence="1">Uncharacterized protein</fullName>
    </submittedName>
</protein>
<evidence type="ECO:0000313" key="2">
    <source>
        <dbReference type="Proteomes" id="UP000176603"/>
    </source>
</evidence>
<dbReference type="EMBL" id="MGEH01000022">
    <property type="protein sequence ID" value="OGL78884.1"/>
    <property type="molecule type" value="Genomic_DNA"/>
</dbReference>
<accession>A0A1F7UM89</accession>
<dbReference type="AlphaFoldDB" id="A0A1F7UM89"/>
<comment type="caution">
    <text evidence="1">The sequence shown here is derived from an EMBL/GenBank/DDBJ whole genome shotgun (WGS) entry which is preliminary data.</text>
</comment>
<reference evidence="1 2" key="1">
    <citation type="journal article" date="2016" name="Nat. Commun.">
        <title>Thousands of microbial genomes shed light on interconnected biogeochemical processes in an aquifer system.</title>
        <authorList>
            <person name="Anantharaman K."/>
            <person name="Brown C.T."/>
            <person name="Hug L.A."/>
            <person name="Sharon I."/>
            <person name="Castelle C.J."/>
            <person name="Probst A.J."/>
            <person name="Thomas B.C."/>
            <person name="Singh A."/>
            <person name="Wilkins M.J."/>
            <person name="Karaoz U."/>
            <person name="Brodie E.L."/>
            <person name="Williams K.H."/>
            <person name="Hubbard S.S."/>
            <person name="Banfield J.F."/>
        </authorList>
    </citation>
    <scope>NUCLEOTIDE SEQUENCE [LARGE SCALE GENOMIC DNA]</scope>
</reference>
<gene>
    <name evidence="1" type="ORF">A3E39_03580</name>
</gene>
<dbReference type="Proteomes" id="UP000176603">
    <property type="component" value="Unassembled WGS sequence"/>
</dbReference>
<sequence>MSDDLPPTLRGGSLVESQDVRLRLRLYDQRSTRVTHACTVPLLHSVKLTGWRIETGTSLLVEECLFISNGLGYELRLDGDIRVYVHGRFGLKHVNLFDADLICVRDGRLVLPIDAPDRGYILVNSQVGVSFDFVGKDDNRLHHSSEL</sequence>
<proteinExistence type="predicted"/>
<dbReference type="STRING" id="1802399.A3E39_03580"/>
<evidence type="ECO:0000313" key="1">
    <source>
        <dbReference type="EMBL" id="OGL78884.1"/>
    </source>
</evidence>